<dbReference type="SUPFAM" id="SSF53474">
    <property type="entry name" value="alpha/beta-Hydrolases"/>
    <property type="match status" value="1"/>
</dbReference>
<evidence type="ECO:0000313" key="3">
    <source>
        <dbReference type="Proteomes" id="UP001375240"/>
    </source>
</evidence>
<keyword evidence="3" id="KW-1185">Reference proteome</keyword>
<accession>A0AAV9U712</accession>
<comment type="caution">
    <text evidence="2">The sequence shown here is derived from an EMBL/GenBank/DDBJ whole genome shotgun (WGS) entry which is preliminary data.</text>
</comment>
<keyword evidence="1" id="KW-0812">Transmembrane</keyword>
<reference evidence="2 3" key="1">
    <citation type="submission" date="2019-10" db="EMBL/GenBank/DDBJ databases">
        <authorList>
            <person name="Palmer J.M."/>
        </authorList>
    </citation>
    <scope>NUCLEOTIDE SEQUENCE [LARGE SCALE GENOMIC DNA]</scope>
    <source>
        <strain evidence="2 3">TWF696</strain>
    </source>
</reference>
<dbReference type="PANTHER" id="PTHR37471:SF1">
    <property type="entry name" value="AB HYDROLASE-1 DOMAIN-CONTAINING PROTEIN"/>
    <property type="match status" value="1"/>
</dbReference>
<keyword evidence="1" id="KW-0472">Membrane</keyword>
<dbReference type="Proteomes" id="UP001375240">
    <property type="component" value="Unassembled WGS sequence"/>
</dbReference>
<evidence type="ECO:0000256" key="1">
    <source>
        <dbReference type="SAM" id="Phobius"/>
    </source>
</evidence>
<sequence>MIGTSLIDLIAIRISIGFFRAITPLSILYTLTLPFLPAAFFTPTTTLLSLYPICESAFYLFVYLPRKRYLQGAAQHPPPLPAHARRALFQKVFETIPDHDVYLTQWFLGAPSEDVKTENVREFLRWSFFNEGGGAADGLAGKSAATAGLLVESSNDSWDEEVEGEIDEYIRSMEEMMGRKFEEGRGSAESYRLTVDAVRMKHRPLIWYFILSGIDVVTYARLSLAGYTYHRRSPLLTIFTSFPFRLVETVSSSTPSPAPTIAYWHRPHRNPAKQPILYVYGIGIGLHPYVPMLTLLARTAPDVGIIVLELDAINSRICAVMPTRIEITAAIYSILTHHNYIPHASTTPSTSSHHDTNHSFILAANSYGTVVTTHLLHSPHIAPYISTAILIDPVTLLLHFPAVAYNFLRRPPRRANEHMLHYYASTDPGVAHTLCRRFFWSENVLWREDLFAATATPAPPSAADNNIPSSGARQAVVYLGERDLIVDTWSVWQYLTDTVNGSDAGGAGAPVDITYTDGEWTRRYPHGGTLKVVWCEGIDHAQVFDAERWYARIVGDMVKASCRPRVAETES</sequence>
<dbReference type="PANTHER" id="PTHR37471">
    <property type="entry name" value="UNNAMED PRODUCT"/>
    <property type="match status" value="1"/>
</dbReference>
<protein>
    <submittedName>
        <fullName evidence="2">Uncharacterized protein</fullName>
    </submittedName>
</protein>
<dbReference type="AlphaFoldDB" id="A0AAV9U712"/>
<name>A0AAV9U712_9PEZI</name>
<dbReference type="InterPro" id="IPR029058">
    <property type="entry name" value="AB_hydrolase_fold"/>
</dbReference>
<dbReference type="EMBL" id="JAVHNQ010000011">
    <property type="protein sequence ID" value="KAK6336413.1"/>
    <property type="molecule type" value="Genomic_DNA"/>
</dbReference>
<evidence type="ECO:0000313" key="2">
    <source>
        <dbReference type="EMBL" id="KAK6336413.1"/>
    </source>
</evidence>
<organism evidence="2 3">
    <name type="scientific">Orbilia brochopaga</name>
    <dbReference type="NCBI Taxonomy" id="3140254"/>
    <lineage>
        <taxon>Eukaryota</taxon>
        <taxon>Fungi</taxon>
        <taxon>Dikarya</taxon>
        <taxon>Ascomycota</taxon>
        <taxon>Pezizomycotina</taxon>
        <taxon>Orbiliomycetes</taxon>
        <taxon>Orbiliales</taxon>
        <taxon>Orbiliaceae</taxon>
        <taxon>Orbilia</taxon>
    </lineage>
</organism>
<feature type="transmembrane region" description="Helical" evidence="1">
    <location>
        <begin position="47"/>
        <end position="64"/>
    </location>
</feature>
<proteinExistence type="predicted"/>
<gene>
    <name evidence="2" type="ORF">TWF696_001971</name>
</gene>
<keyword evidence="1" id="KW-1133">Transmembrane helix</keyword>
<feature type="transmembrane region" description="Helical" evidence="1">
    <location>
        <begin position="205"/>
        <end position="229"/>
    </location>
</feature>